<dbReference type="GO" id="GO:0009451">
    <property type="term" value="P:RNA modification"/>
    <property type="evidence" value="ECO:0007669"/>
    <property type="project" value="InterPro"/>
</dbReference>
<feature type="repeat" description="PPR" evidence="3">
    <location>
        <begin position="292"/>
        <end position="326"/>
    </location>
</feature>
<feature type="repeat" description="PPR" evidence="3">
    <location>
        <begin position="802"/>
        <end position="836"/>
    </location>
</feature>
<reference evidence="4 5" key="1">
    <citation type="journal article" date="2021" name="Hortic Res">
        <title>The domestication of Cucurbita argyrosperma as revealed by the genome of its wild relative.</title>
        <authorList>
            <person name="Barrera-Redondo J."/>
            <person name="Sanchez-de la Vega G."/>
            <person name="Aguirre-Liguori J.A."/>
            <person name="Castellanos-Morales G."/>
            <person name="Gutierrez-Guerrero Y.T."/>
            <person name="Aguirre-Dugua X."/>
            <person name="Aguirre-Planter E."/>
            <person name="Tenaillon M.I."/>
            <person name="Lira-Saade R."/>
            <person name="Eguiarte L.E."/>
        </authorList>
    </citation>
    <scope>NUCLEOTIDE SEQUENCE [LARGE SCALE GENOMIC DNA]</scope>
    <source>
        <strain evidence="4">JBR-2021</strain>
    </source>
</reference>
<dbReference type="Pfam" id="PF01535">
    <property type="entry name" value="PPR"/>
    <property type="match status" value="5"/>
</dbReference>
<comment type="caution">
    <text evidence="4">The sequence shown here is derived from an EMBL/GenBank/DDBJ whole genome shotgun (WGS) entry which is preliminary data.</text>
</comment>
<feature type="repeat" description="PPR" evidence="3">
    <location>
        <begin position="564"/>
        <end position="598"/>
    </location>
</feature>
<dbReference type="InterPro" id="IPR002885">
    <property type="entry name" value="PPR_rpt"/>
</dbReference>
<dbReference type="PANTHER" id="PTHR47926:SF386">
    <property type="entry name" value="PENTATRICOPEPTIDE REPEAT-CONTAINING PROTEIN"/>
    <property type="match status" value="1"/>
</dbReference>
<feature type="repeat" description="PPR" evidence="3">
    <location>
        <begin position="393"/>
        <end position="427"/>
    </location>
</feature>
<feature type="repeat" description="PPR" evidence="3">
    <location>
        <begin position="665"/>
        <end position="699"/>
    </location>
</feature>
<dbReference type="FunFam" id="1.25.40.10:FF:000090">
    <property type="entry name" value="Pentatricopeptide repeat-containing protein, chloroplastic"/>
    <property type="match status" value="1"/>
</dbReference>
<organism evidence="4 5">
    <name type="scientific">Cucurbita argyrosperma subsp. sororia</name>
    <dbReference type="NCBI Taxonomy" id="37648"/>
    <lineage>
        <taxon>Eukaryota</taxon>
        <taxon>Viridiplantae</taxon>
        <taxon>Streptophyta</taxon>
        <taxon>Embryophyta</taxon>
        <taxon>Tracheophyta</taxon>
        <taxon>Spermatophyta</taxon>
        <taxon>Magnoliopsida</taxon>
        <taxon>eudicotyledons</taxon>
        <taxon>Gunneridae</taxon>
        <taxon>Pentapetalae</taxon>
        <taxon>rosids</taxon>
        <taxon>fabids</taxon>
        <taxon>Cucurbitales</taxon>
        <taxon>Cucurbitaceae</taxon>
        <taxon>Cucurbiteae</taxon>
        <taxon>Cucurbita</taxon>
    </lineage>
</organism>
<dbReference type="Pfam" id="PF13041">
    <property type="entry name" value="PPR_2"/>
    <property type="match status" value="3"/>
</dbReference>
<dbReference type="NCBIfam" id="TIGR00756">
    <property type="entry name" value="PPR"/>
    <property type="match status" value="8"/>
</dbReference>
<dbReference type="EMBL" id="JAGKQH010000011">
    <property type="protein sequence ID" value="KAG6587934.1"/>
    <property type="molecule type" value="Genomic_DNA"/>
</dbReference>
<evidence type="ECO:0000256" key="2">
    <source>
        <dbReference type="ARBA" id="ARBA00061659"/>
    </source>
</evidence>
<feature type="non-terminal residue" evidence="4">
    <location>
        <position position="1"/>
    </location>
</feature>
<protein>
    <submittedName>
        <fullName evidence="4">Pentatricopeptide repeat-containing protein, chloroplastic</fullName>
    </submittedName>
</protein>
<proteinExistence type="inferred from homology"/>
<dbReference type="InterPro" id="IPR046960">
    <property type="entry name" value="PPR_At4g14850-like_plant"/>
</dbReference>
<dbReference type="FunFam" id="1.25.40.10:FF:000380">
    <property type="entry name" value="Pentatricopeptide repeat-containing protein, chloroplastic"/>
    <property type="match status" value="1"/>
</dbReference>
<feature type="repeat" description="PPR" evidence="3">
    <location>
        <begin position="529"/>
        <end position="563"/>
    </location>
</feature>
<evidence type="ECO:0000313" key="4">
    <source>
        <dbReference type="EMBL" id="KAG6587934.1"/>
    </source>
</evidence>
<dbReference type="Proteomes" id="UP000685013">
    <property type="component" value="Chromosome 11"/>
</dbReference>
<dbReference type="PROSITE" id="PS51375">
    <property type="entry name" value="PPR"/>
    <property type="match status" value="9"/>
</dbReference>
<dbReference type="AlphaFoldDB" id="A0AAV6MXH2"/>
<feature type="repeat" description="PPR" evidence="3">
    <location>
        <begin position="191"/>
        <end position="225"/>
    </location>
</feature>
<dbReference type="FunFam" id="1.25.40.10:FF:000646">
    <property type="entry name" value="Pentatricopeptide repeat-containing protein, chloroplastic"/>
    <property type="match status" value="1"/>
</dbReference>
<evidence type="ECO:0000256" key="3">
    <source>
        <dbReference type="PROSITE-ProRule" id="PRU00708"/>
    </source>
</evidence>
<feature type="repeat" description="PPR" evidence="3">
    <location>
        <begin position="700"/>
        <end position="730"/>
    </location>
</feature>
<dbReference type="GO" id="GO:0003723">
    <property type="term" value="F:RNA binding"/>
    <property type="evidence" value="ECO:0007669"/>
    <property type="project" value="InterPro"/>
</dbReference>
<sequence>MGGFEWASRASFLKAKSETGLGDSATQSEAVRFCCFAQTSFSSSPCMAALPFVTPTYPLATLYSTRKLQNSPTHAAKLNESAGNFQISYKSYLNRISSLCKEGDLRAAVDLVSNLELQGITIGPDVYGELLQGCVYERALSLGQQIHGRILKNGEFIAKNEYIETKLVIFYSKCDESEIANRLFRKLRVQNEFSWAAIMGLKCRIGFNEEALLCFCEMHENGLFLDNFVIPIALKASGSLQWIGFGKAIHGYAVKMDLGGCIFVASSLLDMYGKCGVCGDAKKVFDKIPEKNIVAWNSMIVNFTHNGLYEEAVETFYDMRVEGVEPTQVTLSSFLSASANLSLINEGKQGHALAVLSGLELTNILGSSLINFYSKIGLVEDAELVFSEMLEKDVVAWNLLVSGYVHNGLVDRALGLCRVMQSENLRFDSVTLASIMAAAADSRNLKLGKEGHSFCVRNNLESDVAVASSIVDTYAKCGKLECARRVFDLTIKRDLIMWNTLLAAYAEQGWSGETLKLFYQMQLEGLPPNLISWNSVILGLLNKGEVSKAKDMFLEMQSLGVCPNLVTWTTLISGLAQNGLGDEAFLTFQSMQEAGIKPNSLSISPLLSACTTMASLRHGRTIHGYITRRELPLSTPVLCSLVNMYAKCGSINQAKRIFDMILKKELPIYNAMISGYALHGQAVEAFSLFRRLKEECIKPDEITFTSILSACSHAGLVTEGLELFIDMVSNHKIVAQAEHYGCLVSILSRCHNLDEALRLILAMPFEPDAFIFGSLLAACREHPDVELKERLFERLLKLEPDNSGNYVALSNAYAATGMWDEASKVRDLMKERGLRKTPGHSLIQIGNETHVFFAGDKSHSKTKEIYKMLALLRIEMQVTRLVPSCAGLCTQAPRYYTLQDLVVWFLRIGDMQANFSSRIVTTPADYRNWHYEKISAQNISIVAVVRKVK</sequence>
<evidence type="ECO:0000256" key="1">
    <source>
        <dbReference type="ARBA" id="ARBA00022737"/>
    </source>
</evidence>
<keyword evidence="1" id="KW-0677">Repeat</keyword>
<gene>
    <name evidence="4" type="primary">CRR21</name>
    <name evidence="4" type="ORF">SDJN03_16499</name>
</gene>
<keyword evidence="5" id="KW-1185">Reference proteome</keyword>
<feature type="repeat" description="PPR" evidence="3">
    <location>
        <begin position="494"/>
        <end position="528"/>
    </location>
</feature>
<accession>A0AAV6MXH2</accession>
<comment type="similarity">
    <text evidence="2">Belongs to the PPR family. PCMP-E subfamily.</text>
</comment>
<dbReference type="Pfam" id="PF20431">
    <property type="entry name" value="E_motif"/>
    <property type="match status" value="1"/>
</dbReference>
<dbReference type="FunFam" id="1.25.40.10:FF:000196">
    <property type="entry name" value="Pentatricopeptide repeat-containing protein At4g14850"/>
    <property type="match status" value="1"/>
</dbReference>
<name>A0AAV6MXH2_9ROSI</name>
<dbReference type="InterPro" id="IPR046848">
    <property type="entry name" value="E_motif"/>
</dbReference>
<dbReference type="PANTHER" id="PTHR47926">
    <property type="entry name" value="PENTATRICOPEPTIDE REPEAT-CONTAINING PROTEIN"/>
    <property type="match status" value="1"/>
</dbReference>
<evidence type="ECO:0000313" key="5">
    <source>
        <dbReference type="Proteomes" id="UP000685013"/>
    </source>
</evidence>